<evidence type="ECO:0000313" key="2">
    <source>
        <dbReference type="EMBL" id="SDI86172.1"/>
    </source>
</evidence>
<protein>
    <submittedName>
        <fullName evidence="2">YrhC-like protein</fullName>
    </submittedName>
</protein>
<accession>A0A1G8P0Z8</accession>
<dbReference type="Proteomes" id="UP000198853">
    <property type="component" value="Unassembled WGS sequence"/>
</dbReference>
<keyword evidence="3" id="KW-1185">Reference proteome</keyword>
<evidence type="ECO:0000313" key="3">
    <source>
        <dbReference type="Proteomes" id="UP000198853"/>
    </source>
</evidence>
<reference evidence="2 3" key="1">
    <citation type="submission" date="2016-10" db="EMBL/GenBank/DDBJ databases">
        <authorList>
            <person name="de Groot N.N."/>
        </authorList>
    </citation>
    <scope>NUCLEOTIDE SEQUENCE [LARGE SCALE GENOMIC DNA]</scope>
    <source>
        <strain evidence="2 3">DSM 21771</strain>
    </source>
</reference>
<name>A0A1G8P0Z8_9BACI</name>
<dbReference type="OrthoDB" id="2969679at2"/>
<dbReference type="AlphaFoldDB" id="A0A1G8P0Z8"/>
<keyword evidence="1" id="KW-0472">Membrane</keyword>
<keyword evidence="1" id="KW-1133">Transmembrane helix</keyword>
<dbReference type="EMBL" id="FNEN01000007">
    <property type="protein sequence ID" value="SDI86172.1"/>
    <property type="molecule type" value="Genomic_DNA"/>
</dbReference>
<dbReference type="Pfam" id="PF14143">
    <property type="entry name" value="YrhC"/>
    <property type="match status" value="1"/>
</dbReference>
<organism evidence="2 3">
    <name type="scientific">Natribacillus halophilus</name>
    <dbReference type="NCBI Taxonomy" id="549003"/>
    <lineage>
        <taxon>Bacteria</taxon>
        <taxon>Bacillati</taxon>
        <taxon>Bacillota</taxon>
        <taxon>Bacilli</taxon>
        <taxon>Bacillales</taxon>
        <taxon>Bacillaceae</taxon>
        <taxon>Natribacillus</taxon>
    </lineage>
</organism>
<dbReference type="InterPro" id="IPR025418">
    <property type="entry name" value="YrhC-like"/>
</dbReference>
<feature type="transmembrane region" description="Helical" evidence="1">
    <location>
        <begin position="50"/>
        <end position="68"/>
    </location>
</feature>
<sequence length="77" mass="9131">MEQTKQEQKFLTKINDYRSFAHIFLLLAAFMSIGWLIPEQADRMRSMPALFLWFGLVGASVFCLSLSLKWRREWENS</sequence>
<dbReference type="RefSeq" id="WP_090398427.1">
    <property type="nucleotide sequence ID" value="NZ_FNEN01000007.1"/>
</dbReference>
<keyword evidence="1" id="KW-0812">Transmembrane</keyword>
<feature type="transmembrane region" description="Helical" evidence="1">
    <location>
        <begin position="20"/>
        <end position="38"/>
    </location>
</feature>
<evidence type="ECO:0000256" key="1">
    <source>
        <dbReference type="SAM" id="Phobius"/>
    </source>
</evidence>
<proteinExistence type="predicted"/>
<gene>
    <name evidence="2" type="ORF">SAMN04488123_107141</name>
</gene>